<evidence type="ECO:0000256" key="3">
    <source>
        <dbReference type="SAM" id="MobiDB-lite"/>
    </source>
</evidence>
<feature type="domain" description="Multidrug resistance protein MdtA-like barrel-sandwich hybrid" evidence="6">
    <location>
        <begin position="97"/>
        <end position="229"/>
    </location>
</feature>
<feature type="domain" description="CusB-like beta-barrel" evidence="7">
    <location>
        <begin position="247"/>
        <end position="317"/>
    </location>
</feature>
<dbReference type="Pfam" id="PF25954">
    <property type="entry name" value="Beta-barrel_RND_2"/>
    <property type="match status" value="1"/>
</dbReference>
<dbReference type="InterPro" id="IPR058792">
    <property type="entry name" value="Beta-barrel_RND_2"/>
</dbReference>
<protein>
    <submittedName>
        <fullName evidence="9">Antibiotic efflux pump periplasmic linker protein ArpA</fullName>
    </submittedName>
</protein>
<dbReference type="Pfam" id="PF25967">
    <property type="entry name" value="RND-MFP_C"/>
    <property type="match status" value="1"/>
</dbReference>
<keyword evidence="4" id="KW-0812">Transmembrane</keyword>
<dbReference type="GO" id="GO:1990281">
    <property type="term" value="C:efflux pump complex"/>
    <property type="evidence" value="ECO:0007669"/>
    <property type="project" value="TreeGrafter"/>
</dbReference>
<dbReference type="InterPro" id="IPR058624">
    <property type="entry name" value="MdtA-like_HH"/>
</dbReference>
<dbReference type="PANTHER" id="PTHR30469">
    <property type="entry name" value="MULTIDRUG RESISTANCE PROTEIN MDTA"/>
    <property type="match status" value="1"/>
</dbReference>
<dbReference type="NCBIfam" id="TIGR01730">
    <property type="entry name" value="RND_mfp"/>
    <property type="match status" value="1"/>
</dbReference>
<evidence type="ECO:0000259" key="7">
    <source>
        <dbReference type="Pfam" id="PF25954"/>
    </source>
</evidence>
<sequence>MKEHIDMNESHPAPVAQSQHRRTLRRGGIAVVIVLLALGMAAGRILWIRHDRAHQLETSTPSLARQYVVTIFPQPNKDNNRIELPGTLQGFIESPIYARSNGYLVRWYKDIGSQVKKGEVLAEIDTPEVDQQLTQAIATRRQMAATLDLTKISMDRWEQMHQRDVVSQQELDERRSAYAQTEASLNAADAEVRRLQDLESFKRVVAPFSGIVTRRNVDIGDLVSPGNGSSAHALFLMSQADPLRVYVYVPQSYAGWMKPGQKVEIRQSEMPGQVFSGRIERTAGAIDTSTRTLQVEIHLPNPEGLLPGSYVKVSLTAGATKALTIPSNALLFRPEGPRVAIIGQNGSVRLQAVSIGQDFGTKVEILEGIRETDRLILNPSDALADGDVVTAKDQPAKAGART</sequence>
<dbReference type="InterPro" id="IPR058627">
    <property type="entry name" value="MdtA-like_C"/>
</dbReference>
<dbReference type="Pfam" id="PF25917">
    <property type="entry name" value="BSH_RND"/>
    <property type="match status" value="1"/>
</dbReference>
<dbReference type="SUPFAM" id="SSF111369">
    <property type="entry name" value="HlyD-like secretion proteins"/>
    <property type="match status" value="1"/>
</dbReference>
<dbReference type="AlphaFoldDB" id="A0A1J5QI23"/>
<evidence type="ECO:0000259" key="8">
    <source>
        <dbReference type="Pfam" id="PF25967"/>
    </source>
</evidence>
<organism evidence="9">
    <name type="scientific">mine drainage metagenome</name>
    <dbReference type="NCBI Taxonomy" id="410659"/>
    <lineage>
        <taxon>unclassified sequences</taxon>
        <taxon>metagenomes</taxon>
        <taxon>ecological metagenomes</taxon>
    </lineage>
</organism>
<accession>A0A1J5QI23</accession>
<evidence type="ECO:0000256" key="4">
    <source>
        <dbReference type="SAM" id="Phobius"/>
    </source>
</evidence>
<dbReference type="Gene3D" id="2.40.420.20">
    <property type="match status" value="1"/>
</dbReference>
<dbReference type="GO" id="GO:0015562">
    <property type="term" value="F:efflux transmembrane transporter activity"/>
    <property type="evidence" value="ECO:0007669"/>
    <property type="project" value="TreeGrafter"/>
</dbReference>
<dbReference type="PANTHER" id="PTHR30469:SF37">
    <property type="entry name" value="RAGD PROTEIN"/>
    <property type="match status" value="1"/>
</dbReference>
<dbReference type="InterPro" id="IPR006143">
    <property type="entry name" value="RND_pump_MFP"/>
</dbReference>
<keyword evidence="4" id="KW-0472">Membrane</keyword>
<dbReference type="InterPro" id="IPR058625">
    <property type="entry name" value="MdtA-like_BSH"/>
</dbReference>
<evidence type="ECO:0000259" key="5">
    <source>
        <dbReference type="Pfam" id="PF25876"/>
    </source>
</evidence>
<dbReference type="EMBL" id="MLJW01001185">
    <property type="protein sequence ID" value="OIQ79615.1"/>
    <property type="molecule type" value="Genomic_DNA"/>
</dbReference>
<keyword evidence="4" id="KW-1133">Transmembrane helix</keyword>
<feature type="transmembrane region" description="Helical" evidence="4">
    <location>
        <begin position="27"/>
        <end position="47"/>
    </location>
</feature>
<evidence type="ECO:0000256" key="1">
    <source>
        <dbReference type="ARBA" id="ARBA00004196"/>
    </source>
</evidence>
<evidence type="ECO:0000256" key="2">
    <source>
        <dbReference type="ARBA" id="ARBA00022448"/>
    </source>
</evidence>
<keyword evidence="2" id="KW-0813">Transport</keyword>
<comment type="caution">
    <text evidence="9">The sequence shown here is derived from an EMBL/GenBank/DDBJ whole genome shotgun (WGS) entry which is preliminary data.</text>
</comment>
<gene>
    <name evidence="9" type="primary">arpA_3</name>
    <name evidence="9" type="ORF">GALL_386400</name>
</gene>
<dbReference type="Gene3D" id="2.40.30.170">
    <property type="match status" value="1"/>
</dbReference>
<evidence type="ECO:0000313" key="9">
    <source>
        <dbReference type="EMBL" id="OIQ79615.1"/>
    </source>
</evidence>
<reference evidence="9" key="1">
    <citation type="submission" date="2016-10" db="EMBL/GenBank/DDBJ databases">
        <title>Sequence of Gallionella enrichment culture.</title>
        <authorList>
            <person name="Poehlein A."/>
            <person name="Muehling M."/>
            <person name="Daniel R."/>
        </authorList>
    </citation>
    <scope>NUCLEOTIDE SEQUENCE</scope>
</reference>
<name>A0A1J5QI23_9ZZZZ</name>
<comment type="subcellular location">
    <subcellularLocation>
        <location evidence="1">Cell envelope</location>
    </subcellularLocation>
</comment>
<feature type="region of interest" description="Disordered" evidence="3">
    <location>
        <begin position="1"/>
        <end position="21"/>
    </location>
</feature>
<dbReference type="Pfam" id="PF25876">
    <property type="entry name" value="HH_MFP_RND"/>
    <property type="match status" value="1"/>
</dbReference>
<feature type="domain" description="Multidrug resistance protein MdtA-like alpha-helical hairpin" evidence="5">
    <location>
        <begin position="132"/>
        <end position="192"/>
    </location>
</feature>
<feature type="domain" description="Multidrug resistance protein MdtA-like C-terminal permuted SH3" evidence="8">
    <location>
        <begin position="322"/>
        <end position="377"/>
    </location>
</feature>
<evidence type="ECO:0000259" key="6">
    <source>
        <dbReference type="Pfam" id="PF25917"/>
    </source>
</evidence>
<dbReference type="Gene3D" id="1.10.287.470">
    <property type="entry name" value="Helix hairpin bin"/>
    <property type="match status" value="1"/>
</dbReference>
<proteinExistence type="predicted"/>
<dbReference type="Gene3D" id="2.40.50.100">
    <property type="match status" value="1"/>
</dbReference>